<proteinExistence type="inferred from homology"/>
<dbReference type="PRINTS" id="PR00111">
    <property type="entry name" value="ABHYDROLASE"/>
</dbReference>
<dbReference type="Proteomes" id="UP000500767">
    <property type="component" value="Chromosome"/>
</dbReference>
<sequence length="273" mass="30082">MAFVKMPDGINLFYKDWGTGKPVVFIHGWPVNSDMWEYQMDPMARRGLRTIAYDRRGFGRSDQPGGRYDYDVLADDLHALLEALDLNDVTLVGFSMGGGEVARYLSRHGSARIARSVLVSAVTPYLMETPDNPEGVDRGIFDQMVEQLKTDRPHFLAGFGKKFYGAGLLSFAVSSEFLEWNSGMALTGSPRATIDCVRLFSETDFRADMKAFDKPTLVIHGTSDATVPAGVSGTRAAALIPGAQYIEYDGAPHGLFYTERERLTADLLAFIGT</sequence>
<dbReference type="FunFam" id="3.40.50.1820:FF:000205">
    <property type="entry name" value="Non-haem bromoperoxidase BPO-A2"/>
    <property type="match status" value="1"/>
</dbReference>
<keyword evidence="3" id="KW-0378">Hydrolase</keyword>
<dbReference type="PANTHER" id="PTHR43433">
    <property type="entry name" value="HYDROLASE, ALPHA/BETA FOLD FAMILY PROTEIN"/>
    <property type="match status" value="1"/>
</dbReference>
<feature type="domain" description="AB hydrolase-1" evidence="2">
    <location>
        <begin position="21"/>
        <end position="258"/>
    </location>
</feature>
<dbReference type="KEGG" id="lck:HN018_14230"/>
<dbReference type="Gene3D" id="3.40.50.1820">
    <property type="entry name" value="alpha/beta hydrolase"/>
    <property type="match status" value="1"/>
</dbReference>
<dbReference type="InterPro" id="IPR050471">
    <property type="entry name" value="AB_hydrolase"/>
</dbReference>
<evidence type="ECO:0000313" key="4">
    <source>
        <dbReference type="Proteomes" id="UP000500767"/>
    </source>
</evidence>
<accession>A0A6M8HS29</accession>
<dbReference type="RefSeq" id="WP_171833430.1">
    <property type="nucleotide sequence ID" value="NZ_CP053708.1"/>
</dbReference>
<gene>
    <name evidence="3" type="ORF">HN018_14230</name>
</gene>
<dbReference type="InterPro" id="IPR029058">
    <property type="entry name" value="AB_hydrolase_fold"/>
</dbReference>
<evidence type="ECO:0000259" key="2">
    <source>
        <dbReference type="Pfam" id="PF00561"/>
    </source>
</evidence>
<dbReference type="AlphaFoldDB" id="A0A6M8HS29"/>
<dbReference type="PANTHER" id="PTHR43433:SF4">
    <property type="entry name" value="NON-HEME CHLOROPEROXIDASE-RELATED"/>
    <property type="match status" value="1"/>
</dbReference>
<dbReference type="Pfam" id="PF00561">
    <property type="entry name" value="Abhydrolase_1"/>
    <property type="match status" value="1"/>
</dbReference>
<protein>
    <submittedName>
        <fullName evidence="3">Alpha/beta hydrolase</fullName>
    </submittedName>
</protein>
<name>A0A6M8HS29_9PROT</name>
<organism evidence="3 4">
    <name type="scientific">Lichenicola cladoniae</name>
    <dbReference type="NCBI Taxonomy" id="1484109"/>
    <lineage>
        <taxon>Bacteria</taxon>
        <taxon>Pseudomonadati</taxon>
        <taxon>Pseudomonadota</taxon>
        <taxon>Alphaproteobacteria</taxon>
        <taxon>Acetobacterales</taxon>
        <taxon>Acetobacteraceae</taxon>
        <taxon>Lichenicola</taxon>
    </lineage>
</organism>
<comment type="similarity">
    <text evidence="1">Belongs to the AB hydrolase superfamily. Bacterial non-heme haloperoxidase / perhydrolase family.</text>
</comment>
<dbReference type="InterPro" id="IPR000073">
    <property type="entry name" value="AB_hydrolase_1"/>
</dbReference>
<dbReference type="GO" id="GO:0016787">
    <property type="term" value="F:hydrolase activity"/>
    <property type="evidence" value="ECO:0007669"/>
    <property type="project" value="UniProtKB-KW"/>
</dbReference>
<evidence type="ECO:0000256" key="1">
    <source>
        <dbReference type="ARBA" id="ARBA00038128"/>
    </source>
</evidence>
<dbReference type="EMBL" id="CP053708">
    <property type="protein sequence ID" value="QKE91047.1"/>
    <property type="molecule type" value="Genomic_DNA"/>
</dbReference>
<reference evidence="3 4" key="1">
    <citation type="journal article" date="2014" name="World J. Microbiol. Biotechnol.">
        <title>Biodiversity and physiological characteristics of Antarctic and Arctic lichens-associated bacteria.</title>
        <authorList>
            <person name="Lee Y.M."/>
            <person name="Kim E.H."/>
            <person name="Lee H.K."/>
            <person name="Hong S.G."/>
        </authorList>
    </citation>
    <scope>NUCLEOTIDE SEQUENCE [LARGE SCALE GENOMIC DNA]</scope>
    <source>
        <strain evidence="3 4">PAMC 26569</strain>
    </source>
</reference>
<dbReference type="SUPFAM" id="SSF53474">
    <property type="entry name" value="alpha/beta-Hydrolases"/>
    <property type="match status" value="1"/>
</dbReference>
<keyword evidence="4" id="KW-1185">Reference proteome</keyword>
<evidence type="ECO:0000313" key="3">
    <source>
        <dbReference type="EMBL" id="QKE91047.1"/>
    </source>
</evidence>